<accession>A0ABT3PVQ0</accession>
<sequence>MDYTKQIIISFVLITAAAFFAGPTTIIAQDDRSYELLPAPDLWFNSVDGIRVGGRVRGQMSGTFGDGPHRLDAGIWLGTKIPTHPVSYYISLTEPIPSLSEFGSEANIRGRSSFRTGFQTHGLSFNKRWQKGFDETNYTELSLGMDAQRHFEESYLLYSQLWQQEWLFPISVNLLKTNDNRLGRYVFSISADANILGKYNNFSKAVITFKQRIPLTESVTLNSHLFTGLATTNTAPEHLFSRSFKTGRKWMNSGWTRARGTIPPSWMQSGNIQVTGDANLRGYTHQDIDLLNERTAPLYTSFSAVNLELDYPNPLNKVIKTIPVAGEFIELHSYLFFDTGTSLGLREEEQNTLFSDAGPGFMFSINIPDYLGKNRGLMLRYDLPLWLSHPGDASSFKFRNVIGLGAVINL</sequence>
<proteinExistence type="predicted"/>
<evidence type="ECO:0008006" key="3">
    <source>
        <dbReference type="Google" id="ProtNLM"/>
    </source>
</evidence>
<dbReference type="RefSeq" id="WP_265787525.1">
    <property type="nucleotide sequence ID" value="NZ_BAABRS010000001.1"/>
</dbReference>
<comment type="caution">
    <text evidence="1">The sequence shown here is derived from an EMBL/GenBank/DDBJ whole genome shotgun (WGS) entry which is preliminary data.</text>
</comment>
<organism evidence="1 2">
    <name type="scientific">Fodinibius salicampi</name>
    <dbReference type="NCBI Taxonomy" id="1920655"/>
    <lineage>
        <taxon>Bacteria</taxon>
        <taxon>Pseudomonadati</taxon>
        <taxon>Balneolota</taxon>
        <taxon>Balneolia</taxon>
        <taxon>Balneolales</taxon>
        <taxon>Balneolaceae</taxon>
        <taxon>Fodinibius</taxon>
    </lineage>
</organism>
<keyword evidence="2" id="KW-1185">Reference proteome</keyword>
<name>A0ABT3PVQ0_9BACT</name>
<dbReference type="EMBL" id="JAJNDC010000001">
    <property type="protein sequence ID" value="MCW9711939.1"/>
    <property type="molecule type" value="Genomic_DNA"/>
</dbReference>
<evidence type="ECO:0000313" key="1">
    <source>
        <dbReference type="EMBL" id="MCW9711939.1"/>
    </source>
</evidence>
<dbReference type="Gene3D" id="2.40.160.50">
    <property type="entry name" value="membrane protein fhac: a member of the omp85/tpsb transporter family"/>
    <property type="match status" value="1"/>
</dbReference>
<dbReference type="Proteomes" id="UP001207337">
    <property type="component" value="Unassembled WGS sequence"/>
</dbReference>
<reference evidence="1 2" key="1">
    <citation type="submission" date="2021-11" db="EMBL/GenBank/DDBJ databases">
        <title>Aliifidinibius sp. nov., a new bacterium isolated from saline soil.</title>
        <authorList>
            <person name="Galisteo C."/>
            <person name="De La Haba R."/>
            <person name="Sanchez-Porro C."/>
            <person name="Ventosa A."/>
        </authorList>
    </citation>
    <scope>NUCLEOTIDE SEQUENCE [LARGE SCALE GENOMIC DNA]</scope>
    <source>
        <strain evidence="1 2">KACC 190600</strain>
    </source>
</reference>
<gene>
    <name evidence="1" type="ORF">LQ318_03385</name>
</gene>
<evidence type="ECO:0000313" key="2">
    <source>
        <dbReference type="Proteomes" id="UP001207337"/>
    </source>
</evidence>
<protein>
    <recommendedName>
        <fullName evidence="3">Surface antigen</fullName>
    </recommendedName>
</protein>